<proteinExistence type="predicted"/>
<dbReference type="Proteomes" id="UP000799291">
    <property type="component" value="Unassembled WGS sequence"/>
</dbReference>
<keyword evidence="1" id="KW-0472">Membrane</keyword>
<gene>
    <name evidence="2" type="ORF">K458DRAFT_421165</name>
</gene>
<organism evidence="2 3">
    <name type="scientific">Lentithecium fluviatile CBS 122367</name>
    <dbReference type="NCBI Taxonomy" id="1168545"/>
    <lineage>
        <taxon>Eukaryota</taxon>
        <taxon>Fungi</taxon>
        <taxon>Dikarya</taxon>
        <taxon>Ascomycota</taxon>
        <taxon>Pezizomycotina</taxon>
        <taxon>Dothideomycetes</taxon>
        <taxon>Pleosporomycetidae</taxon>
        <taxon>Pleosporales</taxon>
        <taxon>Massarineae</taxon>
        <taxon>Lentitheciaceae</taxon>
        <taxon>Lentithecium</taxon>
    </lineage>
</organism>
<keyword evidence="1" id="KW-0812">Transmembrane</keyword>
<dbReference type="EMBL" id="MU005594">
    <property type="protein sequence ID" value="KAF2680842.1"/>
    <property type="molecule type" value="Genomic_DNA"/>
</dbReference>
<sequence length="102" mass="11091">MIPKIFDTTRHRACLRGYDFLLFYSAPGAMGGSFDYKIRRGSRLGGLGLTGPLVCTITCIVLLLWGSSRSLSQYTRGHLGTECELVDDSITSSDSLVIILGT</sequence>
<evidence type="ECO:0000313" key="2">
    <source>
        <dbReference type="EMBL" id="KAF2680842.1"/>
    </source>
</evidence>
<evidence type="ECO:0000313" key="3">
    <source>
        <dbReference type="Proteomes" id="UP000799291"/>
    </source>
</evidence>
<accession>A0A6G1IRI5</accession>
<keyword evidence="1" id="KW-1133">Transmembrane helix</keyword>
<name>A0A6G1IRI5_9PLEO</name>
<reference evidence="2" key="1">
    <citation type="journal article" date="2020" name="Stud. Mycol.">
        <title>101 Dothideomycetes genomes: a test case for predicting lifestyles and emergence of pathogens.</title>
        <authorList>
            <person name="Haridas S."/>
            <person name="Albert R."/>
            <person name="Binder M."/>
            <person name="Bloem J."/>
            <person name="Labutti K."/>
            <person name="Salamov A."/>
            <person name="Andreopoulos B."/>
            <person name="Baker S."/>
            <person name="Barry K."/>
            <person name="Bills G."/>
            <person name="Bluhm B."/>
            <person name="Cannon C."/>
            <person name="Castanera R."/>
            <person name="Culley D."/>
            <person name="Daum C."/>
            <person name="Ezra D."/>
            <person name="Gonzalez J."/>
            <person name="Henrissat B."/>
            <person name="Kuo A."/>
            <person name="Liang C."/>
            <person name="Lipzen A."/>
            <person name="Lutzoni F."/>
            <person name="Magnuson J."/>
            <person name="Mondo S."/>
            <person name="Nolan M."/>
            <person name="Ohm R."/>
            <person name="Pangilinan J."/>
            <person name="Park H.-J."/>
            <person name="Ramirez L."/>
            <person name="Alfaro M."/>
            <person name="Sun H."/>
            <person name="Tritt A."/>
            <person name="Yoshinaga Y."/>
            <person name="Zwiers L.-H."/>
            <person name="Turgeon B."/>
            <person name="Goodwin S."/>
            <person name="Spatafora J."/>
            <person name="Crous P."/>
            <person name="Grigoriev I."/>
        </authorList>
    </citation>
    <scope>NUCLEOTIDE SEQUENCE</scope>
    <source>
        <strain evidence="2">CBS 122367</strain>
    </source>
</reference>
<feature type="transmembrane region" description="Helical" evidence="1">
    <location>
        <begin position="44"/>
        <end position="65"/>
    </location>
</feature>
<keyword evidence="3" id="KW-1185">Reference proteome</keyword>
<feature type="non-terminal residue" evidence="2">
    <location>
        <position position="1"/>
    </location>
</feature>
<evidence type="ECO:0000256" key="1">
    <source>
        <dbReference type="SAM" id="Phobius"/>
    </source>
</evidence>
<dbReference type="AlphaFoldDB" id="A0A6G1IRI5"/>
<protein>
    <submittedName>
        <fullName evidence="2">Uncharacterized protein</fullName>
    </submittedName>
</protein>